<gene>
    <name evidence="2" type="ORF">ATEIFO6365_0003021500</name>
</gene>
<dbReference type="OrthoDB" id="5407645at2759"/>
<feature type="compositionally biased region" description="Basic residues" evidence="1">
    <location>
        <begin position="322"/>
        <end position="333"/>
    </location>
</feature>
<feature type="region of interest" description="Disordered" evidence="1">
    <location>
        <begin position="315"/>
        <end position="480"/>
    </location>
</feature>
<dbReference type="AlphaFoldDB" id="A0A5M3YV60"/>
<dbReference type="EMBL" id="BLJY01000003">
    <property type="protein sequence ID" value="GFF14162.1"/>
    <property type="molecule type" value="Genomic_DNA"/>
</dbReference>
<feature type="region of interest" description="Disordered" evidence="1">
    <location>
        <begin position="1"/>
        <end position="203"/>
    </location>
</feature>
<evidence type="ECO:0000313" key="3">
    <source>
        <dbReference type="Proteomes" id="UP000452235"/>
    </source>
</evidence>
<feature type="region of interest" description="Disordered" evidence="1">
    <location>
        <begin position="275"/>
        <end position="303"/>
    </location>
</feature>
<accession>A0A5M3YV60</accession>
<feature type="compositionally biased region" description="Basic residues" evidence="1">
    <location>
        <begin position="283"/>
        <end position="299"/>
    </location>
</feature>
<keyword evidence="3" id="KW-1185">Reference proteome</keyword>
<evidence type="ECO:0000256" key="1">
    <source>
        <dbReference type="SAM" id="MobiDB-lite"/>
    </source>
</evidence>
<feature type="compositionally biased region" description="Basic and acidic residues" evidence="1">
    <location>
        <begin position="1"/>
        <end position="15"/>
    </location>
</feature>
<evidence type="ECO:0000313" key="2">
    <source>
        <dbReference type="EMBL" id="GFF14162.1"/>
    </source>
</evidence>
<organism evidence="2 3">
    <name type="scientific">Aspergillus terreus</name>
    <dbReference type="NCBI Taxonomy" id="33178"/>
    <lineage>
        <taxon>Eukaryota</taxon>
        <taxon>Fungi</taxon>
        <taxon>Dikarya</taxon>
        <taxon>Ascomycota</taxon>
        <taxon>Pezizomycotina</taxon>
        <taxon>Eurotiomycetes</taxon>
        <taxon>Eurotiomycetidae</taxon>
        <taxon>Eurotiales</taxon>
        <taxon>Aspergillaceae</taxon>
        <taxon>Aspergillus</taxon>
        <taxon>Aspergillus subgen. Circumdati</taxon>
    </lineage>
</organism>
<name>A0A5M3YV60_ASPTE</name>
<feature type="compositionally biased region" description="Basic and acidic residues" evidence="1">
    <location>
        <begin position="553"/>
        <end position="568"/>
    </location>
</feature>
<proteinExistence type="predicted"/>
<sequence length="614" mass="69606">MAYYDERQYHPPTRDRHSRPATGYAQDYYGGHPSHTDVVPRPNFSNESIEEIPRDYPPGDYAYEYGHGYPPPRHSRVATVQEGVRRSHSLGGGARGGPYYDESDYYYRPSRGRHSRHHDDRRGHYKYSRSPSSSRSPPRRRRKSLSEQALSALGLGSAAASGSRHHERSRSRGRRDHHGRSYSYSPSPTRGHRSSRHRDKSEQRIAQAVKAAVTAGAVEAFRLRKEKGEWTGEKGKRILTAALTAGGTDGLVDRDPGKHSKRHIIESTLAGLAANHFVNGPRSHSRSRSRHGGRHRSHSRVRDLAATGALAAAGKEAWSRYQRSRSRPRRGRSLSRDGSYDDSESSPGRRPRRQRSRSVSDYISRGLEALGLDSSKEKEREEPRRQHRHRSSRYDGPDDADGYYYSDAEDWDSEYGRGRHGGSRRTRHPRDVGLPPPPPYISRNTTTTPRSGPKHPATEQDSDQDNSTDEDRQRKKLTRDTLVATGLATVATIHAAHGLHESMEKHKRNTQMVREGDMSPEEARRRRLKNNLSDAANVGLAALGVKGVVGSWKHADEKRRERASFKRERSLRRERRMREVLPRRASSHGAVPRTMYPDEVEENLSSPARRESVF</sequence>
<feature type="compositionally biased region" description="Basic and acidic residues" evidence="1">
    <location>
        <begin position="374"/>
        <end position="384"/>
    </location>
</feature>
<feature type="region of interest" description="Disordered" evidence="1">
    <location>
        <begin position="496"/>
        <end position="525"/>
    </location>
</feature>
<feature type="compositionally biased region" description="Basic residues" evidence="1">
    <location>
        <begin position="163"/>
        <end position="180"/>
    </location>
</feature>
<protein>
    <submittedName>
        <fullName evidence="2">Uncharacterized protein</fullName>
    </submittedName>
</protein>
<feature type="region of interest" description="Disordered" evidence="1">
    <location>
        <begin position="553"/>
        <end position="614"/>
    </location>
</feature>
<feature type="compositionally biased region" description="Low complexity" evidence="1">
    <location>
        <begin position="146"/>
        <end position="162"/>
    </location>
</feature>
<feature type="compositionally biased region" description="Basic and acidic residues" evidence="1">
    <location>
        <begin position="514"/>
        <end position="524"/>
    </location>
</feature>
<reference evidence="2 3" key="1">
    <citation type="submission" date="2020-01" db="EMBL/GenBank/DDBJ databases">
        <title>Aspergillus terreus IFO 6365 whole genome shotgun sequence.</title>
        <authorList>
            <person name="Kanamasa S."/>
            <person name="Takahashi H."/>
        </authorList>
    </citation>
    <scope>NUCLEOTIDE SEQUENCE [LARGE SCALE GENOMIC DNA]</scope>
    <source>
        <strain evidence="2 3">IFO 6365</strain>
    </source>
</reference>
<dbReference type="Proteomes" id="UP000452235">
    <property type="component" value="Unassembled WGS sequence"/>
</dbReference>
<feature type="compositionally biased region" description="Acidic residues" evidence="1">
    <location>
        <begin position="397"/>
        <end position="413"/>
    </location>
</feature>
<comment type="caution">
    <text evidence="2">The sequence shown here is derived from an EMBL/GenBank/DDBJ whole genome shotgun (WGS) entry which is preliminary data.</text>
</comment>
<dbReference type="VEuPathDB" id="FungiDB:ATEG_00213"/>
<feature type="compositionally biased region" description="Basic residues" evidence="1">
    <location>
        <begin position="418"/>
        <end position="428"/>
    </location>
</feature>